<feature type="transmembrane region" description="Helical" evidence="5">
    <location>
        <begin position="392"/>
        <end position="413"/>
    </location>
</feature>
<protein>
    <submittedName>
        <fullName evidence="7">ABC-2 type transporter family protein</fullName>
    </submittedName>
</protein>
<dbReference type="PANTHER" id="PTHR43077">
    <property type="entry name" value="TRANSPORT PERMEASE YVFS-RELATED"/>
    <property type="match status" value="1"/>
</dbReference>
<organism evidence="7 8">
    <name type="scientific">Bifidobacterium canis</name>
    <dbReference type="NCBI Taxonomy" id="2610880"/>
    <lineage>
        <taxon>Bacteria</taxon>
        <taxon>Bacillati</taxon>
        <taxon>Actinomycetota</taxon>
        <taxon>Actinomycetes</taxon>
        <taxon>Bifidobacteriales</taxon>
        <taxon>Bifidobacteriaceae</taxon>
        <taxon>Bifidobacterium</taxon>
    </lineage>
</organism>
<proteinExistence type="predicted"/>
<evidence type="ECO:0000256" key="1">
    <source>
        <dbReference type="ARBA" id="ARBA00004141"/>
    </source>
</evidence>
<evidence type="ECO:0000256" key="4">
    <source>
        <dbReference type="ARBA" id="ARBA00023136"/>
    </source>
</evidence>
<dbReference type="InterPro" id="IPR051328">
    <property type="entry name" value="T7SS_ABC-Transporter"/>
</dbReference>
<evidence type="ECO:0000256" key="3">
    <source>
        <dbReference type="ARBA" id="ARBA00022989"/>
    </source>
</evidence>
<evidence type="ECO:0000256" key="5">
    <source>
        <dbReference type="SAM" id="Phobius"/>
    </source>
</evidence>
<sequence length="434" mass="45666">MSTFKASLKVLVSKKLMIMIYVVWLCLMMFGLSWSIIQNLAHSDNSTTFASARPEVSVVNRDDDDSDALVRSLNEFLAKDCDLVDVGGSDEELQTAVASNYTDLIVIVPQGFADRFAQTITDGTDVPELDTVVSFTGAYGSLAQLQVNNFLNLTRTEALAQHGAGGSAITATSLTTAAQHVVDALDGNENSYPTISVADDPHSATDAQESARVAFVTSVKMGVYPLLAAMLVVTALTMNSFADANVRRRLYAAPQRSGSMMLQQFAACGVFAVVIALVYLAISLALPALAGLPVSGLAPASVAMCAGSLVLYALVAVASGFMVSMLAVNAVAVNAIANVFGLLVMFTSGMAFPIDMMPRIMIMIGKLLPGWWYCQSITAAGGASNAVDAGAWLANNGLVLLFGIAFICLGLAFSKLRRSRPNLQASATTQLAEA</sequence>
<evidence type="ECO:0000256" key="2">
    <source>
        <dbReference type="ARBA" id="ARBA00022692"/>
    </source>
</evidence>
<evidence type="ECO:0000259" key="6">
    <source>
        <dbReference type="Pfam" id="PF12698"/>
    </source>
</evidence>
<feature type="transmembrane region" description="Helical" evidence="5">
    <location>
        <begin position="16"/>
        <end position="37"/>
    </location>
</feature>
<feature type="transmembrane region" description="Helical" evidence="5">
    <location>
        <begin position="335"/>
        <end position="354"/>
    </location>
</feature>
<keyword evidence="4 5" id="KW-0472">Membrane</keyword>
<comment type="subcellular location">
    <subcellularLocation>
        <location evidence="1">Membrane</location>
        <topology evidence="1">Multi-pass membrane protein</topology>
    </subcellularLocation>
</comment>
<evidence type="ECO:0000313" key="7">
    <source>
        <dbReference type="EMBL" id="MUH58866.1"/>
    </source>
</evidence>
<dbReference type="InterPro" id="IPR013525">
    <property type="entry name" value="ABC2_TM"/>
</dbReference>
<feature type="transmembrane region" description="Helical" evidence="5">
    <location>
        <begin position="222"/>
        <end position="244"/>
    </location>
</feature>
<dbReference type="AlphaFoldDB" id="A0A7K1J2J9"/>
<dbReference type="EMBL" id="WNLP01000001">
    <property type="protein sequence ID" value="MUH58866.1"/>
    <property type="molecule type" value="Genomic_DNA"/>
</dbReference>
<comment type="caution">
    <text evidence="7">The sequence shown here is derived from an EMBL/GenBank/DDBJ whole genome shotgun (WGS) entry which is preliminary data.</text>
</comment>
<keyword evidence="2 5" id="KW-0812">Transmembrane</keyword>
<feature type="domain" description="ABC-2 type transporter transmembrane" evidence="6">
    <location>
        <begin position="19"/>
        <end position="411"/>
    </location>
</feature>
<dbReference type="GO" id="GO:0140359">
    <property type="term" value="F:ABC-type transporter activity"/>
    <property type="evidence" value="ECO:0007669"/>
    <property type="project" value="InterPro"/>
</dbReference>
<keyword evidence="8" id="KW-1185">Reference proteome</keyword>
<gene>
    <name evidence="7" type="ORF">GSD1FS_0160</name>
</gene>
<dbReference type="PANTHER" id="PTHR43077:SF10">
    <property type="entry name" value="TRANSPORT PERMEASE PROTEIN"/>
    <property type="match status" value="1"/>
</dbReference>
<accession>A0A7K1J2J9</accession>
<name>A0A7K1J2J9_9BIFI</name>
<dbReference type="RefSeq" id="WP_246165672.1">
    <property type="nucleotide sequence ID" value="NZ_WNLP01000001.1"/>
</dbReference>
<evidence type="ECO:0000313" key="8">
    <source>
        <dbReference type="Proteomes" id="UP000487882"/>
    </source>
</evidence>
<reference evidence="7 8" key="1">
    <citation type="submission" date="2019-09" db="EMBL/GenBank/DDBJ databases">
        <title>Bifidobacterium canis sp. nov., isolated from the digestive tract of German Shepherd dog puppy.</title>
        <authorList>
            <person name="Bunesova V."/>
        </authorList>
    </citation>
    <scope>NUCLEOTIDE SEQUENCE [LARGE SCALE GENOMIC DNA]</scope>
    <source>
        <strain evidence="7 8">GSD1FS</strain>
    </source>
</reference>
<keyword evidence="3 5" id="KW-1133">Transmembrane helix</keyword>
<dbReference type="GO" id="GO:0016020">
    <property type="term" value="C:membrane"/>
    <property type="evidence" value="ECO:0007669"/>
    <property type="project" value="UniProtKB-SubCell"/>
</dbReference>
<feature type="transmembrane region" description="Helical" evidence="5">
    <location>
        <begin position="309"/>
        <end position="328"/>
    </location>
</feature>
<dbReference type="Proteomes" id="UP000487882">
    <property type="component" value="Unassembled WGS sequence"/>
</dbReference>
<dbReference type="Pfam" id="PF12698">
    <property type="entry name" value="ABC2_membrane_3"/>
    <property type="match status" value="1"/>
</dbReference>
<feature type="transmembrane region" description="Helical" evidence="5">
    <location>
        <begin position="265"/>
        <end position="289"/>
    </location>
</feature>